<evidence type="ECO:0000313" key="2">
    <source>
        <dbReference type="EMBL" id="MCY1083078.1"/>
    </source>
</evidence>
<protein>
    <submittedName>
        <fullName evidence="2">Uncharacterized protein</fullName>
    </submittedName>
</protein>
<gene>
    <name evidence="2" type="ORF">OV287_52445</name>
</gene>
<organism evidence="2 3">
    <name type="scientific">Archangium lansingense</name>
    <dbReference type="NCBI Taxonomy" id="2995310"/>
    <lineage>
        <taxon>Bacteria</taxon>
        <taxon>Pseudomonadati</taxon>
        <taxon>Myxococcota</taxon>
        <taxon>Myxococcia</taxon>
        <taxon>Myxococcales</taxon>
        <taxon>Cystobacterineae</taxon>
        <taxon>Archangiaceae</taxon>
        <taxon>Archangium</taxon>
    </lineage>
</organism>
<name>A0ABT4AMZ9_9BACT</name>
<evidence type="ECO:0000313" key="3">
    <source>
        <dbReference type="Proteomes" id="UP001207654"/>
    </source>
</evidence>
<comment type="caution">
    <text evidence="2">The sequence shown here is derived from an EMBL/GenBank/DDBJ whole genome shotgun (WGS) entry which is preliminary data.</text>
</comment>
<dbReference type="Proteomes" id="UP001207654">
    <property type="component" value="Unassembled WGS sequence"/>
</dbReference>
<dbReference type="EMBL" id="JAPNKA010000001">
    <property type="protein sequence ID" value="MCY1083078.1"/>
    <property type="molecule type" value="Genomic_DNA"/>
</dbReference>
<dbReference type="RefSeq" id="WP_267541623.1">
    <property type="nucleotide sequence ID" value="NZ_JAPNKA010000001.1"/>
</dbReference>
<proteinExistence type="predicted"/>
<feature type="region of interest" description="Disordered" evidence="1">
    <location>
        <begin position="1"/>
        <end position="20"/>
    </location>
</feature>
<accession>A0ABT4AMZ9</accession>
<reference evidence="2 3" key="1">
    <citation type="submission" date="2022-11" db="EMBL/GenBank/DDBJ databases">
        <title>Minimal conservation of predation-associated metabolite biosynthetic gene clusters underscores biosynthetic potential of Myxococcota including descriptions for ten novel species: Archangium lansinium sp. nov., Myxococcus landrumus sp. nov., Nannocystis bai.</title>
        <authorList>
            <person name="Ahearne A."/>
            <person name="Stevens C."/>
            <person name="Phillips K."/>
        </authorList>
    </citation>
    <scope>NUCLEOTIDE SEQUENCE [LARGE SCALE GENOMIC DNA]</scope>
    <source>
        <strain evidence="2 3">MIWBW</strain>
    </source>
</reference>
<evidence type="ECO:0000256" key="1">
    <source>
        <dbReference type="SAM" id="MobiDB-lite"/>
    </source>
</evidence>
<sequence>MKRKTGARDGGELGEYHPRQQERRLVALRGVLEEFQPTGLSAGVFFTD</sequence>
<keyword evidence="3" id="KW-1185">Reference proteome</keyword>